<feature type="active site" description="Proton acceptor" evidence="3">
    <location>
        <position position="103"/>
    </location>
</feature>
<dbReference type="Pfam" id="PF06026">
    <property type="entry name" value="Rib_5-P_isom_A"/>
    <property type="match status" value="1"/>
</dbReference>
<comment type="subunit">
    <text evidence="3">Homodimer.</text>
</comment>
<dbReference type="UniPathway" id="UPA00115">
    <property type="reaction ID" value="UER00412"/>
</dbReference>
<dbReference type="InterPro" id="IPR037171">
    <property type="entry name" value="NagB/RpiA_transferase-like"/>
</dbReference>
<dbReference type="FunFam" id="3.40.50.1360:FF:000001">
    <property type="entry name" value="Ribose-5-phosphate isomerase A"/>
    <property type="match status" value="1"/>
</dbReference>
<evidence type="ECO:0000256" key="2">
    <source>
        <dbReference type="ARBA" id="ARBA00023235"/>
    </source>
</evidence>
<keyword evidence="2 3" id="KW-0413">Isomerase</keyword>
<feature type="binding site" evidence="3">
    <location>
        <position position="121"/>
    </location>
    <ligand>
        <name>substrate</name>
    </ligand>
</feature>
<dbReference type="Proteomes" id="UP000189796">
    <property type="component" value="Chromosome I"/>
</dbReference>
<protein>
    <recommendedName>
        <fullName evidence="3">Ribose-5-phosphate isomerase A</fullName>
        <ecNumber evidence="3">5.3.1.6</ecNumber>
    </recommendedName>
    <alternativeName>
        <fullName evidence="3">Phosphoriboisomerase A</fullName>
        <shortName evidence="3">PRI</shortName>
    </alternativeName>
</protein>
<dbReference type="Gene3D" id="3.30.70.260">
    <property type="match status" value="1"/>
</dbReference>
<dbReference type="InterPro" id="IPR050262">
    <property type="entry name" value="Ribose-5P_isomerase"/>
</dbReference>
<dbReference type="NCBIfam" id="TIGR00021">
    <property type="entry name" value="rpiA"/>
    <property type="match status" value="1"/>
</dbReference>
<dbReference type="InterPro" id="IPR004788">
    <property type="entry name" value="Ribose5P_isomerase_type_A"/>
</dbReference>
<accession>A0A1M5N5D7</accession>
<feature type="binding site" evidence="3">
    <location>
        <begin position="94"/>
        <end position="97"/>
    </location>
    <ligand>
        <name>substrate</name>
    </ligand>
</feature>
<dbReference type="SUPFAM" id="SSF75445">
    <property type="entry name" value="D-ribose-5-phosphate isomerase (RpiA), lid domain"/>
    <property type="match status" value="1"/>
</dbReference>
<evidence type="ECO:0000256" key="1">
    <source>
        <dbReference type="ARBA" id="ARBA00001713"/>
    </source>
</evidence>
<dbReference type="NCBIfam" id="NF001924">
    <property type="entry name" value="PRK00702.1"/>
    <property type="match status" value="1"/>
</dbReference>
<dbReference type="EMBL" id="LT670817">
    <property type="protein sequence ID" value="SHG84667.1"/>
    <property type="molecule type" value="Genomic_DNA"/>
</dbReference>
<comment type="function">
    <text evidence="3">Catalyzes the reversible conversion of ribose-5-phosphate to ribulose 5-phosphate.</text>
</comment>
<dbReference type="PANTHER" id="PTHR43748:SF3">
    <property type="entry name" value="RIBOSE-5-PHOSPHATE ISOMERASE 3, CHLOROPLASTIC-RELATED"/>
    <property type="match status" value="1"/>
</dbReference>
<evidence type="ECO:0000313" key="5">
    <source>
        <dbReference type="Proteomes" id="UP000189796"/>
    </source>
</evidence>
<dbReference type="PANTHER" id="PTHR43748">
    <property type="entry name" value="RIBOSE-5-PHOSPHATE ISOMERASE 3, CHLOROPLASTIC-RELATED"/>
    <property type="match status" value="1"/>
</dbReference>
<feature type="binding site" evidence="3">
    <location>
        <begin position="26"/>
        <end position="29"/>
    </location>
    <ligand>
        <name>substrate</name>
    </ligand>
</feature>
<comment type="similarity">
    <text evidence="3">Belongs to the ribose 5-phosphate isomerase family.</text>
</comment>
<dbReference type="GO" id="GO:0004751">
    <property type="term" value="F:ribose-5-phosphate isomerase activity"/>
    <property type="evidence" value="ECO:0007669"/>
    <property type="project" value="UniProtKB-UniRule"/>
</dbReference>
<evidence type="ECO:0000313" key="4">
    <source>
        <dbReference type="EMBL" id="SHG84667.1"/>
    </source>
</evidence>
<dbReference type="HAMAP" id="MF_00170">
    <property type="entry name" value="Rib_5P_isom_A"/>
    <property type="match status" value="1"/>
</dbReference>
<name>A0A1M5N5D7_9BRAD</name>
<sequence length="230" mass="24048">MDELKRQAAARALEFVRDGMKLGLGTGSTAKHFVELLGERVRGGLDVVGVPTSEATRADAARCGIPLTTLDDIDRLDLTVDGADEIDPALNLIKGGGGALLREKIVAAASDRMIVIADDSKWVEGLGRFPLPVEVIPFGLAATRRAIGTAFAECGISGQMVVRNGKDGHVFVTDGGHWIVDAHLGRITDAPRLAGLLNSIPGVVEHGLFIGLASMAMLAGAGGIRVVERP</sequence>
<reference evidence="4 5" key="1">
    <citation type="submission" date="2016-11" db="EMBL/GenBank/DDBJ databases">
        <authorList>
            <person name="Jaros S."/>
            <person name="Januszkiewicz K."/>
            <person name="Wedrychowicz H."/>
        </authorList>
    </citation>
    <scope>NUCLEOTIDE SEQUENCE [LARGE SCALE GENOMIC DNA]</scope>
    <source>
        <strain evidence="4 5">GAS138</strain>
    </source>
</reference>
<organism evidence="4 5">
    <name type="scientific">Bradyrhizobium erythrophlei</name>
    <dbReference type="NCBI Taxonomy" id="1437360"/>
    <lineage>
        <taxon>Bacteria</taxon>
        <taxon>Pseudomonadati</taxon>
        <taxon>Pseudomonadota</taxon>
        <taxon>Alphaproteobacteria</taxon>
        <taxon>Hyphomicrobiales</taxon>
        <taxon>Nitrobacteraceae</taxon>
        <taxon>Bradyrhizobium</taxon>
    </lineage>
</organism>
<dbReference type="InterPro" id="IPR020672">
    <property type="entry name" value="Ribose5P_isomerase_typA_subgr"/>
</dbReference>
<dbReference type="AlphaFoldDB" id="A0A1M5N5D7"/>
<proteinExistence type="inferred from homology"/>
<dbReference type="GO" id="GO:0009052">
    <property type="term" value="P:pentose-phosphate shunt, non-oxidative branch"/>
    <property type="evidence" value="ECO:0007669"/>
    <property type="project" value="UniProtKB-UniRule"/>
</dbReference>
<gene>
    <name evidence="3" type="primary">rpiA</name>
    <name evidence="4" type="ORF">SAMN05443248_2840</name>
</gene>
<dbReference type="Gene3D" id="3.40.50.1360">
    <property type="match status" value="1"/>
</dbReference>
<comment type="catalytic activity">
    <reaction evidence="1 3">
        <text>aldehydo-D-ribose 5-phosphate = D-ribulose 5-phosphate</text>
        <dbReference type="Rhea" id="RHEA:14657"/>
        <dbReference type="ChEBI" id="CHEBI:58121"/>
        <dbReference type="ChEBI" id="CHEBI:58273"/>
        <dbReference type="EC" id="5.3.1.6"/>
    </reaction>
</comment>
<comment type="pathway">
    <text evidence="3">Carbohydrate degradation; pentose phosphate pathway; D-ribose 5-phosphate from D-ribulose 5-phosphate (non-oxidative stage): step 1/1.</text>
</comment>
<dbReference type="SUPFAM" id="SSF100950">
    <property type="entry name" value="NagB/RpiA/CoA transferase-like"/>
    <property type="match status" value="1"/>
</dbReference>
<evidence type="ECO:0000256" key="3">
    <source>
        <dbReference type="HAMAP-Rule" id="MF_00170"/>
    </source>
</evidence>
<dbReference type="EC" id="5.3.1.6" evidence="3"/>
<dbReference type="CDD" id="cd01398">
    <property type="entry name" value="RPI_A"/>
    <property type="match status" value="1"/>
</dbReference>
<feature type="binding site" evidence="3">
    <location>
        <begin position="81"/>
        <end position="84"/>
    </location>
    <ligand>
        <name>substrate</name>
    </ligand>
</feature>